<dbReference type="SUPFAM" id="SSF53756">
    <property type="entry name" value="UDP-Glycosyltransferase/glycogen phosphorylase"/>
    <property type="match status" value="1"/>
</dbReference>
<evidence type="ECO:0000256" key="1">
    <source>
        <dbReference type="ARBA" id="ARBA00022676"/>
    </source>
</evidence>
<evidence type="ECO:0000313" key="5">
    <source>
        <dbReference type="EMBL" id="OFW56118.1"/>
    </source>
</evidence>
<sequence>MKVVILSWEYPPRIIGGLGTHVHQLAVNLARFGINVHVISKDAPGAPDYEICEDVHIHRVPLYPPEVAQEDWVPWTLQFNVALLERAIPLINERIGTVNVLHAHDWLVAHAAIALKHAYRIPLVATIHATEYGRHQGNLPGPMQRLIHQIEWWLTFESVRTICCSNYMRDEVVRIFELPEDKVNVIPNGIEYDLFKMDAESEQIKRQFIEPDSRMVFFVGRLVYEKGVQTVIEAMPKVLEEVPDLRFLVAGTGPHGRQLQAMIDDLGLSEKIRLLGFVDAEKLVKFYKCADLTVVPSLYEPFGMVVLESMVAGCPVIVADTGGLKEIVVHEETGLCFKPGNPESLAQAMIRVLKNTDLADRLTKDALNLIGDKYNWGRIAHGTMDIYHQAIKEYEYRPRGLHVCPPIPESVEL</sequence>
<gene>
    <name evidence="5" type="ORF">A2Y75_03075</name>
</gene>
<organism evidence="5 6">
    <name type="scientific">Candidatus Solincola sediminis</name>
    <dbReference type="NCBI Taxonomy" id="1797199"/>
    <lineage>
        <taxon>Bacteria</taxon>
        <taxon>Bacillati</taxon>
        <taxon>Actinomycetota</taxon>
        <taxon>Candidatus Geothermincolia</taxon>
        <taxon>Candidatus Geothermincolales</taxon>
        <taxon>Candidatus Geothermincolaceae</taxon>
        <taxon>Candidatus Solincola</taxon>
    </lineage>
</organism>
<dbReference type="Proteomes" id="UP000177876">
    <property type="component" value="Unassembled WGS sequence"/>
</dbReference>
<dbReference type="Pfam" id="PF13439">
    <property type="entry name" value="Glyco_transf_4"/>
    <property type="match status" value="1"/>
</dbReference>
<evidence type="ECO:0008006" key="7">
    <source>
        <dbReference type="Google" id="ProtNLM"/>
    </source>
</evidence>
<protein>
    <recommendedName>
        <fullName evidence="7">Glycosyltransferase family 1 protein</fullName>
    </recommendedName>
</protein>
<evidence type="ECO:0000259" key="3">
    <source>
        <dbReference type="Pfam" id="PF00534"/>
    </source>
</evidence>
<dbReference type="PANTHER" id="PTHR45947">
    <property type="entry name" value="SULFOQUINOVOSYL TRANSFERASE SQD2"/>
    <property type="match status" value="1"/>
</dbReference>
<dbReference type="AlphaFoldDB" id="A0A1F2WGY4"/>
<evidence type="ECO:0000256" key="2">
    <source>
        <dbReference type="ARBA" id="ARBA00022679"/>
    </source>
</evidence>
<dbReference type="Gene3D" id="3.40.50.2000">
    <property type="entry name" value="Glycogen Phosphorylase B"/>
    <property type="match status" value="2"/>
</dbReference>
<dbReference type="GO" id="GO:0016757">
    <property type="term" value="F:glycosyltransferase activity"/>
    <property type="evidence" value="ECO:0007669"/>
    <property type="project" value="UniProtKB-KW"/>
</dbReference>
<dbReference type="InterPro" id="IPR001296">
    <property type="entry name" value="Glyco_trans_1"/>
</dbReference>
<feature type="domain" description="Glycosyl transferase family 1" evidence="3">
    <location>
        <begin position="202"/>
        <end position="366"/>
    </location>
</feature>
<dbReference type="EMBL" id="MELK01000048">
    <property type="protein sequence ID" value="OFW56118.1"/>
    <property type="molecule type" value="Genomic_DNA"/>
</dbReference>
<feature type="domain" description="Glycosyltransferase subfamily 4-like N-terminal" evidence="4">
    <location>
        <begin position="15"/>
        <end position="192"/>
    </location>
</feature>
<keyword evidence="2" id="KW-0808">Transferase</keyword>
<dbReference type="PANTHER" id="PTHR45947:SF3">
    <property type="entry name" value="SULFOQUINOVOSYL TRANSFERASE SQD2"/>
    <property type="match status" value="1"/>
</dbReference>
<name>A0A1F2WGY4_9ACTN</name>
<dbReference type="InterPro" id="IPR028098">
    <property type="entry name" value="Glyco_trans_4-like_N"/>
</dbReference>
<dbReference type="Pfam" id="PF00534">
    <property type="entry name" value="Glycos_transf_1"/>
    <property type="match status" value="1"/>
</dbReference>
<comment type="caution">
    <text evidence="5">The sequence shown here is derived from an EMBL/GenBank/DDBJ whole genome shotgun (WGS) entry which is preliminary data.</text>
</comment>
<keyword evidence="1" id="KW-0328">Glycosyltransferase</keyword>
<proteinExistence type="predicted"/>
<dbReference type="STRING" id="1797197.A2Y75_03075"/>
<evidence type="ECO:0000259" key="4">
    <source>
        <dbReference type="Pfam" id="PF13439"/>
    </source>
</evidence>
<evidence type="ECO:0000313" key="6">
    <source>
        <dbReference type="Proteomes" id="UP000177876"/>
    </source>
</evidence>
<reference evidence="5 6" key="1">
    <citation type="journal article" date="2016" name="Nat. Commun.">
        <title>Thousands of microbial genomes shed light on interconnected biogeochemical processes in an aquifer system.</title>
        <authorList>
            <person name="Anantharaman K."/>
            <person name="Brown C.T."/>
            <person name="Hug L.A."/>
            <person name="Sharon I."/>
            <person name="Castelle C.J."/>
            <person name="Probst A.J."/>
            <person name="Thomas B.C."/>
            <person name="Singh A."/>
            <person name="Wilkins M.J."/>
            <person name="Karaoz U."/>
            <person name="Brodie E.L."/>
            <person name="Williams K.H."/>
            <person name="Hubbard S.S."/>
            <person name="Banfield J.F."/>
        </authorList>
    </citation>
    <scope>NUCLEOTIDE SEQUENCE [LARGE SCALE GENOMIC DNA]</scope>
</reference>
<dbReference type="CDD" id="cd03801">
    <property type="entry name" value="GT4_PimA-like"/>
    <property type="match status" value="1"/>
</dbReference>
<dbReference type="InterPro" id="IPR050194">
    <property type="entry name" value="Glycosyltransferase_grp1"/>
</dbReference>
<accession>A0A1F2WGY4</accession>
<dbReference type="GO" id="GO:1901137">
    <property type="term" value="P:carbohydrate derivative biosynthetic process"/>
    <property type="evidence" value="ECO:0007669"/>
    <property type="project" value="UniProtKB-ARBA"/>
</dbReference>